<sequence length="734" mass="80511">MDAKFAFLQPWQGAIRACKSLHDRLRVEDSREFRASQLPVHASIRCWPALPKGYELLAGRCWIPVPFPADAALRGDRERLRRIREALELFNLLAVVSRPAFLHLLAEFVVVADTFDDLFTPDFLFVHPVWECYLVGTLSSEDVVAKDGDTTWGELLGCPEDPVQYSAEFRAAMEKLEGMRRELMGVLCAFVGRQAVAEWGHPSNVIEWTAEHVAIPTKGTQRSRTLLSTTDTFLREIDAILKTEVPPVVQLCTVSDAAAMVKMWEQLHVNTTPLAVETMQPRFAAPGGMYLTAALSRMNLSTLRLNLDEVVDPMASGEASASAGYFLSTLVCGRSLSEGSTEELCVPSLQRLGLINNLGVTFARDSAAGPAGICSALVESSSIHTLTLNLGTLGDRIWWLNQVRWGWLAYALWSSASKTSIEVAKLTNIHLSTATVASVATSLTNCYPPLTLEQNPAESSGYGFIDIQEGTKIRPCGVEDSDSSSIVVSRYCRCRARYDPAESGDQAEVVVPGYGVCTLQLEDGVNTYVPGQNVNGSCSLQTLTMEFFEVENPTLIPSLLSLIGTNLRSLRMGLFWTGRRRSILLDEVAAACPHLEELYLTGFDVAVSNGKELQSWGLKKLVIQSSDEVVGLSQCLSDLDCRMSRELEELEIIIPRSNQIGATYVDALISHSGDYIAVMQEKLPLASKTAMISVVDSAANGVKPVHRLNETIMGLTFAFAATPKDRTVRIMHSH</sequence>
<reference evidence="1" key="1">
    <citation type="submission" date="2021-02" db="EMBL/GenBank/DDBJ databases">
        <authorList>
            <person name="Palmer J.M."/>
        </authorList>
    </citation>
    <scope>NUCLEOTIDE SEQUENCE</scope>
    <source>
        <strain evidence="1">SCRP734</strain>
    </source>
</reference>
<gene>
    <name evidence="1" type="ORF">PHYPSEUDO_015485</name>
</gene>
<proteinExistence type="predicted"/>
<evidence type="ECO:0000313" key="1">
    <source>
        <dbReference type="EMBL" id="KAG7386577.1"/>
    </source>
</evidence>
<name>A0A8T1VYU2_9STRA</name>
<protein>
    <submittedName>
        <fullName evidence="1">Uncharacterized protein</fullName>
    </submittedName>
</protein>
<dbReference type="Proteomes" id="UP000694044">
    <property type="component" value="Unassembled WGS sequence"/>
</dbReference>
<comment type="caution">
    <text evidence="1">The sequence shown here is derived from an EMBL/GenBank/DDBJ whole genome shotgun (WGS) entry which is preliminary data.</text>
</comment>
<dbReference type="EMBL" id="JAGDFM010000097">
    <property type="protein sequence ID" value="KAG7386577.1"/>
    <property type="molecule type" value="Genomic_DNA"/>
</dbReference>
<dbReference type="AlphaFoldDB" id="A0A8T1VYU2"/>
<keyword evidence="2" id="KW-1185">Reference proteome</keyword>
<organism evidence="1 2">
    <name type="scientific">Phytophthora pseudosyringae</name>
    <dbReference type="NCBI Taxonomy" id="221518"/>
    <lineage>
        <taxon>Eukaryota</taxon>
        <taxon>Sar</taxon>
        <taxon>Stramenopiles</taxon>
        <taxon>Oomycota</taxon>
        <taxon>Peronosporomycetes</taxon>
        <taxon>Peronosporales</taxon>
        <taxon>Peronosporaceae</taxon>
        <taxon>Phytophthora</taxon>
    </lineage>
</organism>
<dbReference type="OrthoDB" id="129474at2759"/>
<evidence type="ECO:0000313" key="2">
    <source>
        <dbReference type="Proteomes" id="UP000694044"/>
    </source>
</evidence>
<accession>A0A8T1VYU2</accession>